<dbReference type="InterPro" id="IPR036910">
    <property type="entry name" value="HMG_box_dom_sf"/>
</dbReference>
<dbReference type="AlphaFoldDB" id="U9T5R8"/>
<gene>
    <name evidence="1" type="ORF">GLOINDRAFT_327467</name>
</gene>
<dbReference type="Gene3D" id="1.10.30.10">
    <property type="entry name" value="High mobility group box domain"/>
    <property type="match status" value="1"/>
</dbReference>
<organism evidence="1">
    <name type="scientific">Rhizophagus irregularis (strain DAOM 181602 / DAOM 197198 / MUCL 43194)</name>
    <name type="common">Arbuscular mycorrhizal fungus</name>
    <name type="synonym">Glomus intraradices</name>
    <dbReference type="NCBI Taxonomy" id="747089"/>
    <lineage>
        <taxon>Eukaryota</taxon>
        <taxon>Fungi</taxon>
        <taxon>Fungi incertae sedis</taxon>
        <taxon>Mucoromycota</taxon>
        <taxon>Glomeromycotina</taxon>
        <taxon>Glomeromycetes</taxon>
        <taxon>Glomerales</taxon>
        <taxon>Glomeraceae</taxon>
        <taxon>Rhizophagus</taxon>
    </lineage>
</organism>
<proteinExistence type="predicted"/>
<dbReference type="VEuPathDB" id="FungiDB:RhiirFUN_016459"/>
<evidence type="ECO:0008006" key="2">
    <source>
        <dbReference type="Google" id="ProtNLM"/>
    </source>
</evidence>
<dbReference type="HOGENOM" id="CLU_1332570_0_0_1"/>
<reference evidence="1" key="1">
    <citation type="submission" date="2013-07" db="EMBL/GenBank/DDBJ databases">
        <title>The genome of an arbuscular mycorrhizal fungus provides insights into the evolution of the oldest plant symbiosis.</title>
        <authorList>
            <consortium name="DOE Joint Genome Institute"/>
            <person name="Tisserant E."/>
            <person name="Malbreil M."/>
            <person name="Kuo A."/>
            <person name="Kohler A."/>
            <person name="Symeonidi A."/>
            <person name="Balestrini R."/>
            <person name="Charron P."/>
            <person name="Duensing N."/>
            <person name="Frei-dit-Frey N."/>
            <person name="Gianinazzi-Pearson V."/>
            <person name="Gilbert B."/>
            <person name="Handa Y."/>
            <person name="Hijri M."/>
            <person name="Kaul R."/>
            <person name="Kawaguchi M."/>
            <person name="Krajinski F."/>
            <person name="Lammers P."/>
            <person name="Lapierre D."/>
            <person name="Masclaux F.G."/>
            <person name="Murat C."/>
            <person name="Morin E."/>
            <person name="Ndikumana S."/>
            <person name="Pagni M."/>
            <person name="Petitpierre D."/>
            <person name="Requena N."/>
            <person name="Rosikiewicz P."/>
            <person name="Riley R."/>
            <person name="Saito K."/>
            <person name="San Clemente H."/>
            <person name="Shapiro H."/>
            <person name="van Tuinen D."/>
            <person name="Becard G."/>
            <person name="Bonfante P."/>
            <person name="Paszkowski U."/>
            <person name="Shachar-Hill Y."/>
            <person name="Young J.P."/>
            <person name="Sanders I.R."/>
            <person name="Henrissat B."/>
            <person name="Rensing S.A."/>
            <person name="Grigoriev I.V."/>
            <person name="Corradi N."/>
            <person name="Roux C."/>
            <person name="Martin F."/>
        </authorList>
    </citation>
    <scope>NUCLEOTIDE SEQUENCE</scope>
    <source>
        <strain evidence="1">DAOM 197198</strain>
    </source>
</reference>
<dbReference type="EMBL" id="KI295499">
    <property type="protein sequence ID" value="ESA02752.1"/>
    <property type="molecule type" value="Genomic_DNA"/>
</dbReference>
<name>U9T5R8_RHIID</name>
<accession>U9T5R8</accession>
<protein>
    <recommendedName>
        <fullName evidence="2">MATA-HMG</fullName>
    </recommendedName>
</protein>
<dbReference type="SUPFAM" id="SSF47095">
    <property type="entry name" value="HMG-box"/>
    <property type="match status" value="1"/>
</dbReference>
<evidence type="ECO:0000313" key="1">
    <source>
        <dbReference type="EMBL" id="ESA02752.1"/>
    </source>
</evidence>
<sequence length="206" mass="23197">MAEIKFSTDFLATSLIEKLNRKNIFPPLFNDPESFVPTGRSRKPSNSFLICRRNVCKEAKGKGTYNMRVISKAAALLWNNATFEEKKVYKTIAKRVNEIHEIRKLTFNFKVKLTAQPPRAPSISHQLHLPPISSILSSMFETLPNSDQSNTGTQFISLGTYAGRVEGMFYVYQKRSEVGGVIGGEIGCRWWWCEVDGVIGGEIGCR</sequence>